<dbReference type="GO" id="GO:0046872">
    <property type="term" value="F:metal ion binding"/>
    <property type="evidence" value="ECO:0007669"/>
    <property type="project" value="UniProtKB-KW"/>
</dbReference>
<keyword evidence="12 15" id="KW-0119">Carbohydrate metabolism</keyword>
<keyword evidence="10" id="KW-1015">Disulfide bond</keyword>
<dbReference type="InterPro" id="IPR031319">
    <property type="entry name" value="A-amylase_C"/>
</dbReference>
<dbReference type="InterPro" id="IPR006046">
    <property type="entry name" value="Alpha_amylase"/>
</dbReference>
<comment type="subunit">
    <text evidence="5">Monomer.</text>
</comment>
<evidence type="ECO:0000256" key="6">
    <source>
        <dbReference type="ARBA" id="ARBA00012595"/>
    </source>
</evidence>
<feature type="chain" id="PRO_5008579952" description="Alpha-amylase" evidence="16">
    <location>
        <begin position="19"/>
        <end position="490"/>
    </location>
</feature>
<dbReference type="AlphaFoldDB" id="A0A1B6BYI0"/>
<comment type="cofactor">
    <cofactor evidence="2">
        <name>Ca(2+)</name>
        <dbReference type="ChEBI" id="CHEBI:29108"/>
    </cofactor>
</comment>
<evidence type="ECO:0000256" key="4">
    <source>
        <dbReference type="ARBA" id="ARBA00008061"/>
    </source>
</evidence>
<dbReference type="SMART" id="SM00632">
    <property type="entry name" value="Aamy_C"/>
    <property type="match status" value="1"/>
</dbReference>
<dbReference type="SUPFAM" id="SSF51445">
    <property type="entry name" value="(Trans)glycosidases"/>
    <property type="match status" value="1"/>
</dbReference>
<keyword evidence="13 15" id="KW-0326">Glycosidase</keyword>
<comment type="cofactor">
    <cofactor evidence="3">
        <name>chloride</name>
        <dbReference type="ChEBI" id="CHEBI:17996"/>
    </cofactor>
</comment>
<dbReference type="PRINTS" id="PR00110">
    <property type="entry name" value="ALPHAAMYLASE"/>
</dbReference>
<comment type="similarity">
    <text evidence="4 14">Belongs to the glycosyl hydrolase 13 family.</text>
</comment>
<dbReference type="GO" id="GO:0004556">
    <property type="term" value="F:alpha-amylase activity"/>
    <property type="evidence" value="ECO:0007669"/>
    <property type="project" value="UniProtKB-UniRule"/>
</dbReference>
<sequence length="490" mass="56081">MNWLYMQQLFLLITVSNQASNYFGPIVHLFEWKFNDIANECETFLSSNGYGGVQVSPITECLIIENRPWYERYQPISYKVCSRSGDENSFKDMVKRCKQVGIKIYVDVVLNHMTGNHKDGKGVCGSTADTEKFDYPAVPYTKEDFNLPTCSIHDYNNPTEIRVCELVGLHDLNTTSNHVRQNIIQFLNHLIDLGVAGFRIDAAKHMWPSDLQYIYSNLNNQKIVQNFPDQTKAFIYQEVIDFDPGRKISKLFTPLALVTEFKYGQELKRAFRGENPLKWFYNFGPDWDLLPSSDSLVFVDNHDNQRGEGHGTEALMHKESRAYKMAMAFMLSWPFGYPRVMSSFSFSDVNAGPPHNNDYSIKSAVIKDNTCNNGWVCEHRWRQIFNMVKFRKIVQDTAVTNWWDNGNNQISFCRGTKGFIAFNVDSSDLNFRLQTCLPGGSYCDIISGDVVGQHCSGKQVNVDKNGYADIKIKTSDYDGVLAIHEKSKIN</sequence>
<evidence type="ECO:0000256" key="8">
    <source>
        <dbReference type="ARBA" id="ARBA00022801"/>
    </source>
</evidence>
<proteinExistence type="inferred from homology"/>
<dbReference type="CDD" id="cd11317">
    <property type="entry name" value="AmyAc_bac_euk_AmyA"/>
    <property type="match status" value="1"/>
</dbReference>
<evidence type="ECO:0000256" key="11">
    <source>
        <dbReference type="ARBA" id="ARBA00023214"/>
    </source>
</evidence>
<dbReference type="Pfam" id="PF00128">
    <property type="entry name" value="Alpha-amylase"/>
    <property type="match status" value="1"/>
</dbReference>
<protein>
    <recommendedName>
        <fullName evidence="6 15">Alpha-amylase</fullName>
        <ecNumber evidence="6 15">3.2.1.1</ecNumber>
    </recommendedName>
</protein>
<dbReference type="EMBL" id="GEDC01031700">
    <property type="protein sequence ID" value="JAS05598.1"/>
    <property type="molecule type" value="Transcribed_RNA"/>
</dbReference>
<keyword evidence="16" id="KW-0732">Signal</keyword>
<dbReference type="EMBL" id="GEDC01031194">
    <property type="protein sequence ID" value="JAS06104.1"/>
    <property type="molecule type" value="Transcribed_RNA"/>
</dbReference>
<keyword evidence="11" id="KW-0868">Chloride</keyword>
<comment type="catalytic activity">
    <reaction evidence="1 15">
        <text>Endohydrolysis of (1-&gt;4)-alpha-D-glucosidic linkages in polysaccharides containing three or more (1-&gt;4)-alpha-linked D-glucose units.</text>
        <dbReference type="EC" id="3.2.1.1"/>
    </reaction>
</comment>
<keyword evidence="7" id="KW-0479">Metal-binding</keyword>
<evidence type="ECO:0000256" key="7">
    <source>
        <dbReference type="ARBA" id="ARBA00022723"/>
    </source>
</evidence>
<keyword evidence="9" id="KW-0106">Calcium</keyword>
<dbReference type="Pfam" id="PF02806">
    <property type="entry name" value="Alpha-amylase_C"/>
    <property type="match status" value="1"/>
</dbReference>
<evidence type="ECO:0000256" key="12">
    <source>
        <dbReference type="ARBA" id="ARBA00023277"/>
    </source>
</evidence>
<dbReference type="GO" id="GO:0005975">
    <property type="term" value="P:carbohydrate metabolic process"/>
    <property type="evidence" value="ECO:0007669"/>
    <property type="project" value="InterPro"/>
</dbReference>
<organism evidence="20">
    <name type="scientific">Clastoptera arizonana</name>
    <name type="common">Arizona spittle bug</name>
    <dbReference type="NCBI Taxonomy" id="38151"/>
    <lineage>
        <taxon>Eukaryota</taxon>
        <taxon>Metazoa</taxon>
        <taxon>Ecdysozoa</taxon>
        <taxon>Arthropoda</taxon>
        <taxon>Hexapoda</taxon>
        <taxon>Insecta</taxon>
        <taxon>Pterygota</taxon>
        <taxon>Neoptera</taxon>
        <taxon>Paraneoptera</taxon>
        <taxon>Hemiptera</taxon>
        <taxon>Auchenorrhyncha</taxon>
        <taxon>Cercopoidea</taxon>
        <taxon>Clastopteridae</taxon>
        <taxon>Clastoptera</taxon>
    </lineage>
</organism>
<dbReference type="Gene3D" id="2.60.40.1180">
    <property type="entry name" value="Golgi alpha-mannosidase II"/>
    <property type="match status" value="1"/>
</dbReference>
<evidence type="ECO:0000256" key="5">
    <source>
        <dbReference type="ARBA" id="ARBA00011245"/>
    </source>
</evidence>
<accession>A0A1B6BYI0</accession>
<evidence type="ECO:0000256" key="13">
    <source>
        <dbReference type="ARBA" id="ARBA00023295"/>
    </source>
</evidence>
<dbReference type="SUPFAM" id="SSF51011">
    <property type="entry name" value="Glycosyl hydrolase domain"/>
    <property type="match status" value="1"/>
</dbReference>
<dbReference type="Gene3D" id="3.20.20.80">
    <property type="entry name" value="Glycosidases"/>
    <property type="match status" value="1"/>
</dbReference>
<feature type="domain" description="Glycosyl hydrolase family 13 catalytic" evidence="18">
    <location>
        <begin position="24"/>
        <end position="391"/>
    </location>
</feature>
<evidence type="ECO:0000313" key="21">
    <source>
        <dbReference type="EMBL" id="JAS20224.1"/>
    </source>
</evidence>
<dbReference type="InterPro" id="IPR013780">
    <property type="entry name" value="Glyco_hydro_b"/>
</dbReference>
<dbReference type="EMBL" id="GEDC01017074">
    <property type="protein sequence ID" value="JAS20224.1"/>
    <property type="molecule type" value="Transcribed_RNA"/>
</dbReference>
<evidence type="ECO:0000256" key="1">
    <source>
        <dbReference type="ARBA" id="ARBA00000548"/>
    </source>
</evidence>
<feature type="signal peptide" evidence="16">
    <location>
        <begin position="1"/>
        <end position="18"/>
    </location>
</feature>
<evidence type="ECO:0000256" key="15">
    <source>
        <dbReference type="RuleBase" id="RU361134"/>
    </source>
</evidence>
<evidence type="ECO:0000256" key="9">
    <source>
        <dbReference type="ARBA" id="ARBA00022837"/>
    </source>
</evidence>
<feature type="domain" description="Alpha-amylase C-terminal" evidence="17">
    <location>
        <begin position="400"/>
        <end position="488"/>
    </location>
</feature>
<dbReference type="SMART" id="SM00642">
    <property type="entry name" value="Aamy"/>
    <property type="match status" value="1"/>
</dbReference>
<dbReference type="PANTHER" id="PTHR43447">
    <property type="entry name" value="ALPHA-AMYLASE"/>
    <property type="match status" value="1"/>
</dbReference>
<evidence type="ECO:0000313" key="20">
    <source>
        <dbReference type="EMBL" id="JAS06104.1"/>
    </source>
</evidence>
<evidence type="ECO:0000259" key="18">
    <source>
        <dbReference type="SMART" id="SM00642"/>
    </source>
</evidence>
<keyword evidence="8 15" id="KW-0378">Hydrolase</keyword>
<evidence type="ECO:0000256" key="10">
    <source>
        <dbReference type="ARBA" id="ARBA00023157"/>
    </source>
</evidence>
<evidence type="ECO:0000313" key="19">
    <source>
        <dbReference type="EMBL" id="JAS05598.1"/>
    </source>
</evidence>
<evidence type="ECO:0000256" key="3">
    <source>
        <dbReference type="ARBA" id="ARBA00001923"/>
    </source>
</evidence>
<gene>
    <name evidence="20" type="ORF">g.7431</name>
    <name evidence="19" type="ORF">g.7432</name>
    <name evidence="21" type="ORF">g.7433</name>
</gene>
<dbReference type="InterPro" id="IPR006048">
    <property type="entry name" value="A-amylase/branching_C"/>
</dbReference>
<dbReference type="InterPro" id="IPR006047">
    <property type="entry name" value="GH13_cat_dom"/>
</dbReference>
<name>A0A1B6BYI0_9HEMI</name>
<reference evidence="20" key="1">
    <citation type="submission" date="2015-12" db="EMBL/GenBank/DDBJ databases">
        <title>De novo transcriptome assembly of four potential Pierce s Disease insect vectors from Arizona vineyards.</title>
        <authorList>
            <person name="Tassone E.E."/>
        </authorList>
    </citation>
    <scope>NUCLEOTIDE SEQUENCE</scope>
</reference>
<dbReference type="EC" id="3.2.1.1" evidence="6 15"/>
<dbReference type="InterPro" id="IPR017853">
    <property type="entry name" value="GH"/>
</dbReference>
<evidence type="ECO:0000256" key="2">
    <source>
        <dbReference type="ARBA" id="ARBA00001913"/>
    </source>
</evidence>
<evidence type="ECO:0000259" key="17">
    <source>
        <dbReference type="SMART" id="SM00632"/>
    </source>
</evidence>
<evidence type="ECO:0000256" key="16">
    <source>
        <dbReference type="SAM" id="SignalP"/>
    </source>
</evidence>
<evidence type="ECO:0000256" key="14">
    <source>
        <dbReference type="RuleBase" id="RU003615"/>
    </source>
</evidence>